<accession>A0A6J4I1Z0</accession>
<sequence>AAPPRATRVAAAGRARRAGTCRPPAGRLRRGGRPVRHRRGRGAGRARPVDDGDGPAVPGGALV</sequence>
<evidence type="ECO:0000256" key="1">
    <source>
        <dbReference type="SAM" id="MobiDB-lite"/>
    </source>
</evidence>
<gene>
    <name evidence="2" type="ORF">AVDCRST_MAG52-1450</name>
</gene>
<organism evidence="2">
    <name type="scientific">uncultured Blastococcus sp</name>
    <dbReference type="NCBI Taxonomy" id="217144"/>
    <lineage>
        <taxon>Bacteria</taxon>
        <taxon>Bacillati</taxon>
        <taxon>Actinomycetota</taxon>
        <taxon>Actinomycetes</taxon>
        <taxon>Geodermatophilales</taxon>
        <taxon>Geodermatophilaceae</taxon>
        <taxon>Blastococcus</taxon>
        <taxon>environmental samples</taxon>
    </lineage>
</organism>
<feature type="compositionally biased region" description="Low complexity" evidence="1">
    <location>
        <begin position="54"/>
        <end position="63"/>
    </location>
</feature>
<reference evidence="2" key="1">
    <citation type="submission" date="2020-02" db="EMBL/GenBank/DDBJ databases">
        <authorList>
            <person name="Meier V. D."/>
        </authorList>
    </citation>
    <scope>NUCLEOTIDE SEQUENCE</scope>
    <source>
        <strain evidence="2">AVDCRST_MAG52</strain>
    </source>
</reference>
<protein>
    <submittedName>
        <fullName evidence="2">Uncharacterized protein</fullName>
    </submittedName>
</protein>
<feature type="compositionally biased region" description="Basic residues" evidence="1">
    <location>
        <begin position="27"/>
        <end position="44"/>
    </location>
</feature>
<proteinExistence type="predicted"/>
<dbReference type="EMBL" id="CADCTN010000095">
    <property type="protein sequence ID" value="CAA9238213.1"/>
    <property type="molecule type" value="Genomic_DNA"/>
</dbReference>
<feature type="non-terminal residue" evidence="2">
    <location>
        <position position="63"/>
    </location>
</feature>
<name>A0A6J4I1Z0_9ACTN</name>
<evidence type="ECO:0000313" key="2">
    <source>
        <dbReference type="EMBL" id="CAA9238213.1"/>
    </source>
</evidence>
<feature type="compositionally biased region" description="Low complexity" evidence="1">
    <location>
        <begin position="1"/>
        <end position="13"/>
    </location>
</feature>
<feature type="region of interest" description="Disordered" evidence="1">
    <location>
        <begin position="1"/>
        <end position="63"/>
    </location>
</feature>
<feature type="non-terminal residue" evidence="2">
    <location>
        <position position="1"/>
    </location>
</feature>
<dbReference type="AlphaFoldDB" id="A0A6J4I1Z0"/>